<accession>A0A6C0KUU7</accession>
<dbReference type="EMBL" id="MN740976">
    <property type="protein sequence ID" value="QHU21001.1"/>
    <property type="molecule type" value="Genomic_DNA"/>
</dbReference>
<sequence>MDRSASIIQAACAKDTYAITYAITYAKHTQKYRNIKLYICIQ</sequence>
<name>A0A6C0KUU7_9ZZZZ</name>
<proteinExistence type="predicted"/>
<evidence type="ECO:0000313" key="1">
    <source>
        <dbReference type="EMBL" id="QHU21001.1"/>
    </source>
</evidence>
<organism evidence="1">
    <name type="scientific">viral metagenome</name>
    <dbReference type="NCBI Taxonomy" id="1070528"/>
    <lineage>
        <taxon>unclassified sequences</taxon>
        <taxon>metagenomes</taxon>
        <taxon>organismal metagenomes</taxon>
    </lineage>
</organism>
<reference evidence="1" key="1">
    <citation type="journal article" date="2020" name="Nature">
        <title>Giant virus diversity and host interactions through global metagenomics.</title>
        <authorList>
            <person name="Schulz F."/>
            <person name="Roux S."/>
            <person name="Paez-Espino D."/>
            <person name="Jungbluth S."/>
            <person name="Walsh D.A."/>
            <person name="Denef V.J."/>
            <person name="McMahon K.D."/>
            <person name="Konstantinidis K.T."/>
            <person name="Eloe-Fadrosh E.A."/>
            <person name="Kyrpides N.C."/>
            <person name="Woyke T."/>
        </authorList>
    </citation>
    <scope>NUCLEOTIDE SEQUENCE</scope>
    <source>
        <strain evidence="1">GVMAG-S-3300013094-100</strain>
    </source>
</reference>
<dbReference type="AlphaFoldDB" id="A0A6C0KUU7"/>
<protein>
    <submittedName>
        <fullName evidence="1">Uncharacterized protein</fullName>
    </submittedName>
</protein>